<evidence type="ECO:0000313" key="3">
    <source>
        <dbReference type="Proteomes" id="UP000759537"/>
    </source>
</evidence>
<protein>
    <submittedName>
        <fullName evidence="2">Uncharacterized protein</fullName>
    </submittedName>
</protein>
<feature type="compositionally biased region" description="Low complexity" evidence="1">
    <location>
        <begin position="209"/>
        <end position="220"/>
    </location>
</feature>
<dbReference type="EMBL" id="WHVB01000053">
    <property type="protein sequence ID" value="KAF8464773.1"/>
    <property type="molecule type" value="Genomic_DNA"/>
</dbReference>
<keyword evidence="3" id="KW-1185">Reference proteome</keyword>
<feature type="region of interest" description="Disordered" evidence="1">
    <location>
        <begin position="192"/>
        <end position="227"/>
    </location>
</feature>
<sequence>LFRSLIHPSLSTSIHQLAITTAALAFPIAFLRRRQRAATSIVGGGMHPPSSSLTFTSKMSSAPPVRRRAQRPQPHRGSAGSSVIPLPSRIIDDTSTQTKPLANVGSLFRDPSGEAPVRWSRVEEGNGFNGALYSLKAFSIATALVVAGGSASVWGVKTYLGVKDTQEFASTMRLTIVDKWPLLTSHIHRPALTDSTIQHPPRSTPPPHASSFSASESLDSPTPPLIADERPVGLEVEMDKDDEVWNWPAAQARLVAAYERGGVAQFAEAAALELEAELELERRKRRIGNSVEGQS</sequence>
<gene>
    <name evidence="2" type="ORF">DFH94DRAFT_640028</name>
</gene>
<feature type="region of interest" description="Disordered" evidence="1">
    <location>
        <begin position="41"/>
        <end position="83"/>
    </location>
</feature>
<organism evidence="2 3">
    <name type="scientific">Russula ochroleuca</name>
    <dbReference type="NCBI Taxonomy" id="152965"/>
    <lineage>
        <taxon>Eukaryota</taxon>
        <taxon>Fungi</taxon>
        <taxon>Dikarya</taxon>
        <taxon>Basidiomycota</taxon>
        <taxon>Agaricomycotina</taxon>
        <taxon>Agaricomycetes</taxon>
        <taxon>Russulales</taxon>
        <taxon>Russulaceae</taxon>
        <taxon>Russula</taxon>
    </lineage>
</organism>
<name>A0A9P5JW08_9AGAM</name>
<comment type="caution">
    <text evidence="2">The sequence shown here is derived from an EMBL/GenBank/DDBJ whole genome shotgun (WGS) entry which is preliminary data.</text>
</comment>
<feature type="compositionally biased region" description="Basic residues" evidence="1">
    <location>
        <begin position="65"/>
        <end position="74"/>
    </location>
</feature>
<reference evidence="2" key="1">
    <citation type="submission" date="2019-10" db="EMBL/GenBank/DDBJ databases">
        <authorList>
            <consortium name="DOE Joint Genome Institute"/>
            <person name="Kuo A."/>
            <person name="Miyauchi S."/>
            <person name="Kiss E."/>
            <person name="Drula E."/>
            <person name="Kohler A."/>
            <person name="Sanchez-Garcia M."/>
            <person name="Andreopoulos B."/>
            <person name="Barry K.W."/>
            <person name="Bonito G."/>
            <person name="Buee M."/>
            <person name="Carver A."/>
            <person name="Chen C."/>
            <person name="Cichocki N."/>
            <person name="Clum A."/>
            <person name="Culley D."/>
            <person name="Crous P.W."/>
            <person name="Fauchery L."/>
            <person name="Girlanda M."/>
            <person name="Hayes R."/>
            <person name="Keri Z."/>
            <person name="LaButti K."/>
            <person name="Lipzen A."/>
            <person name="Lombard V."/>
            <person name="Magnuson J."/>
            <person name="Maillard F."/>
            <person name="Morin E."/>
            <person name="Murat C."/>
            <person name="Nolan M."/>
            <person name="Ohm R."/>
            <person name="Pangilinan J."/>
            <person name="Pereira M."/>
            <person name="Perotto S."/>
            <person name="Peter M."/>
            <person name="Riley R."/>
            <person name="Sitrit Y."/>
            <person name="Stielow B."/>
            <person name="Szollosi G."/>
            <person name="Zifcakova L."/>
            <person name="Stursova M."/>
            <person name="Spatafora J.W."/>
            <person name="Tedersoo L."/>
            <person name="Vaario L.-M."/>
            <person name="Yamada A."/>
            <person name="Yan M."/>
            <person name="Wang P."/>
            <person name="Xu J."/>
            <person name="Bruns T."/>
            <person name="Baldrian P."/>
            <person name="Vilgalys R."/>
            <person name="Henrissat B."/>
            <person name="Grigoriev I.V."/>
            <person name="Hibbett D."/>
            <person name="Nagy L.G."/>
            <person name="Martin F.M."/>
        </authorList>
    </citation>
    <scope>NUCLEOTIDE SEQUENCE</scope>
    <source>
        <strain evidence="2">Prilba</strain>
    </source>
</reference>
<evidence type="ECO:0000313" key="2">
    <source>
        <dbReference type="EMBL" id="KAF8464773.1"/>
    </source>
</evidence>
<feature type="compositionally biased region" description="Low complexity" evidence="1">
    <location>
        <begin position="50"/>
        <end position="64"/>
    </location>
</feature>
<proteinExistence type="predicted"/>
<dbReference type="AlphaFoldDB" id="A0A9P5JW08"/>
<dbReference type="OrthoDB" id="5346979at2759"/>
<feature type="non-terminal residue" evidence="2">
    <location>
        <position position="295"/>
    </location>
</feature>
<accession>A0A9P5JW08</accession>
<reference evidence="2" key="2">
    <citation type="journal article" date="2020" name="Nat. Commun.">
        <title>Large-scale genome sequencing of mycorrhizal fungi provides insights into the early evolution of symbiotic traits.</title>
        <authorList>
            <person name="Miyauchi S."/>
            <person name="Kiss E."/>
            <person name="Kuo A."/>
            <person name="Drula E."/>
            <person name="Kohler A."/>
            <person name="Sanchez-Garcia M."/>
            <person name="Morin E."/>
            <person name="Andreopoulos B."/>
            <person name="Barry K.W."/>
            <person name="Bonito G."/>
            <person name="Buee M."/>
            <person name="Carver A."/>
            <person name="Chen C."/>
            <person name="Cichocki N."/>
            <person name="Clum A."/>
            <person name="Culley D."/>
            <person name="Crous P.W."/>
            <person name="Fauchery L."/>
            <person name="Girlanda M."/>
            <person name="Hayes R.D."/>
            <person name="Keri Z."/>
            <person name="LaButti K."/>
            <person name="Lipzen A."/>
            <person name="Lombard V."/>
            <person name="Magnuson J."/>
            <person name="Maillard F."/>
            <person name="Murat C."/>
            <person name="Nolan M."/>
            <person name="Ohm R.A."/>
            <person name="Pangilinan J."/>
            <person name="Pereira M.F."/>
            <person name="Perotto S."/>
            <person name="Peter M."/>
            <person name="Pfister S."/>
            <person name="Riley R."/>
            <person name="Sitrit Y."/>
            <person name="Stielow J.B."/>
            <person name="Szollosi G."/>
            <person name="Zifcakova L."/>
            <person name="Stursova M."/>
            <person name="Spatafora J.W."/>
            <person name="Tedersoo L."/>
            <person name="Vaario L.M."/>
            <person name="Yamada A."/>
            <person name="Yan M."/>
            <person name="Wang P."/>
            <person name="Xu J."/>
            <person name="Bruns T."/>
            <person name="Baldrian P."/>
            <person name="Vilgalys R."/>
            <person name="Dunand C."/>
            <person name="Henrissat B."/>
            <person name="Grigoriev I.V."/>
            <person name="Hibbett D."/>
            <person name="Nagy L.G."/>
            <person name="Martin F.M."/>
        </authorList>
    </citation>
    <scope>NUCLEOTIDE SEQUENCE</scope>
    <source>
        <strain evidence="2">Prilba</strain>
    </source>
</reference>
<evidence type="ECO:0000256" key="1">
    <source>
        <dbReference type="SAM" id="MobiDB-lite"/>
    </source>
</evidence>
<dbReference type="Proteomes" id="UP000759537">
    <property type="component" value="Unassembled WGS sequence"/>
</dbReference>